<feature type="chain" id="PRO_5043158180" description="OST3/OST6 family protein" evidence="10">
    <location>
        <begin position="27"/>
        <end position="343"/>
    </location>
</feature>
<dbReference type="EMBL" id="ABEU02000010">
    <property type="protein sequence ID" value="PNR46155.1"/>
    <property type="molecule type" value="Genomic_DNA"/>
</dbReference>
<protein>
    <recommendedName>
        <fullName evidence="14">OST3/OST6 family protein</fullName>
    </recommendedName>
</protein>
<reference evidence="11 13" key="2">
    <citation type="journal article" date="2018" name="Plant J.">
        <title>The Physcomitrella patens chromosome-scale assembly reveals moss genome structure and evolution.</title>
        <authorList>
            <person name="Lang D."/>
            <person name="Ullrich K.K."/>
            <person name="Murat F."/>
            <person name="Fuchs J."/>
            <person name="Jenkins J."/>
            <person name="Haas F.B."/>
            <person name="Piednoel M."/>
            <person name="Gundlach H."/>
            <person name="Van Bel M."/>
            <person name="Meyberg R."/>
            <person name="Vives C."/>
            <person name="Morata J."/>
            <person name="Symeonidi A."/>
            <person name="Hiss M."/>
            <person name="Muchero W."/>
            <person name="Kamisugi Y."/>
            <person name="Saleh O."/>
            <person name="Blanc G."/>
            <person name="Decker E.L."/>
            <person name="van Gessel N."/>
            <person name="Grimwood J."/>
            <person name="Hayes R.D."/>
            <person name="Graham S.W."/>
            <person name="Gunter L.E."/>
            <person name="McDaniel S.F."/>
            <person name="Hoernstein S.N.W."/>
            <person name="Larsson A."/>
            <person name="Li F.W."/>
            <person name="Perroud P.F."/>
            <person name="Phillips J."/>
            <person name="Ranjan P."/>
            <person name="Rokshar D.S."/>
            <person name="Rothfels C.J."/>
            <person name="Schneider L."/>
            <person name="Shu S."/>
            <person name="Stevenson D.W."/>
            <person name="Thummler F."/>
            <person name="Tillich M."/>
            <person name="Villarreal Aguilar J.C."/>
            <person name="Widiez T."/>
            <person name="Wong G.K."/>
            <person name="Wymore A."/>
            <person name="Zhang Y."/>
            <person name="Zimmer A.D."/>
            <person name="Quatrano R.S."/>
            <person name="Mayer K.F.X."/>
            <person name="Goodstein D."/>
            <person name="Casacuberta J.M."/>
            <person name="Vandepoele K."/>
            <person name="Reski R."/>
            <person name="Cuming A.C."/>
            <person name="Tuskan G.A."/>
            <person name="Maumus F."/>
            <person name="Salse J."/>
            <person name="Schmutz J."/>
            <person name="Rensing S.A."/>
        </authorList>
    </citation>
    <scope>NUCLEOTIDE SEQUENCE [LARGE SCALE GENOMIC DNA]</scope>
    <source>
        <strain evidence="12 13">cv. Gransden 2004</strain>
    </source>
</reference>
<reference evidence="11 13" key="1">
    <citation type="journal article" date="2008" name="Science">
        <title>The Physcomitrella genome reveals evolutionary insights into the conquest of land by plants.</title>
        <authorList>
            <person name="Rensing S."/>
            <person name="Lang D."/>
            <person name="Zimmer A."/>
            <person name="Terry A."/>
            <person name="Salamov A."/>
            <person name="Shapiro H."/>
            <person name="Nishiyama T."/>
            <person name="Perroud P.-F."/>
            <person name="Lindquist E."/>
            <person name="Kamisugi Y."/>
            <person name="Tanahashi T."/>
            <person name="Sakakibara K."/>
            <person name="Fujita T."/>
            <person name="Oishi K."/>
            <person name="Shin-I T."/>
            <person name="Kuroki Y."/>
            <person name="Toyoda A."/>
            <person name="Suzuki Y."/>
            <person name="Hashimoto A."/>
            <person name="Yamaguchi K."/>
            <person name="Sugano A."/>
            <person name="Kohara Y."/>
            <person name="Fujiyama A."/>
            <person name="Anterola A."/>
            <person name="Aoki S."/>
            <person name="Ashton N."/>
            <person name="Barbazuk W.B."/>
            <person name="Barker E."/>
            <person name="Bennetzen J."/>
            <person name="Bezanilla M."/>
            <person name="Blankenship R."/>
            <person name="Cho S.H."/>
            <person name="Dutcher S."/>
            <person name="Estelle M."/>
            <person name="Fawcett J.A."/>
            <person name="Gundlach H."/>
            <person name="Hanada K."/>
            <person name="Heyl A."/>
            <person name="Hicks K.A."/>
            <person name="Hugh J."/>
            <person name="Lohr M."/>
            <person name="Mayer K."/>
            <person name="Melkozernov A."/>
            <person name="Murata T."/>
            <person name="Nelson D."/>
            <person name="Pils B."/>
            <person name="Prigge M."/>
            <person name="Reiss B."/>
            <person name="Renner T."/>
            <person name="Rombauts S."/>
            <person name="Rushton P."/>
            <person name="Sanderfoot A."/>
            <person name="Schween G."/>
            <person name="Shiu S.-H."/>
            <person name="Stueber K."/>
            <person name="Theodoulou F.L."/>
            <person name="Tu H."/>
            <person name="Van de Peer Y."/>
            <person name="Verrier P.J."/>
            <person name="Waters E."/>
            <person name="Wood A."/>
            <person name="Yang L."/>
            <person name="Cove D."/>
            <person name="Cuming A."/>
            <person name="Hasebe M."/>
            <person name="Lucas S."/>
            <person name="Mishler D.B."/>
            <person name="Reski R."/>
            <person name="Grigoriev I."/>
            <person name="Quatrano R.S."/>
            <person name="Boore J.L."/>
        </authorList>
    </citation>
    <scope>NUCLEOTIDE SEQUENCE [LARGE SCALE GENOMIC DNA]</scope>
    <source>
        <strain evidence="12 13">cv. Gransden 2004</strain>
    </source>
</reference>
<feature type="signal peptide" evidence="10">
    <location>
        <begin position="1"/>
        <end position="26"/>
    </location>
</feature>
<comment type="similarity">
    <text evidence="3">Belongs to the OST3/OST6 family.</text>
</comment>
<keyword evidence="6" id="KW-0256">Endoplasmic reticulum</keyword>
<evidence type="ECO:0000256" key="2">
    <source>
        <dbReference type="ARBA" id="ARBA00004477"/>
    </source>
</evidence>
<dbReference type="EnsemblPlants" id="Pp3c10_1910V3.1">
    <property type="protein sequence ID" value="PAC:32902211.CDS.1"/>
    <property type="gene ID" value="Pp3c10_1910"/>
</dbReference>
<evidence type="ECO:0000256" key="6">
    <source>
        <dbReference type="ARBA" id="ARBA00022824"/>
    </source>
</evidence>
<dbReference type="InterPro" id="IPR021149">
    <property type="entry name" value="OligosaccharylTrfase_OST3/OST6"/>
</dbReference>
<evidence type="ECO:0000256" key="8">
    <source>
        <dbReference type="ARBA" id="ARBA00023136"/>
    </source>
</evidence>
<dbReference type="Proteomes" id="UP000006727">
    <property type="component" value="Chromosome 10"/>
</dbReference>
<evidence type="ECO:0000256" key="10">
    <source>
        <dbReference type="SAM" id="SignalP"/>
    </source>
</evidence>
<reference evidence="12" key="3">
    <citation type="submission" date="2020-12" db="UniProtKB">
        <authorList>
            <consortium name="EnsemblPlants"/>
        </authorList>
    </citation>
    <scope>IDENTIFICATION</scope>
</reference>
<evidence type="ECO:0008006" key="14">
    <source>
        <dbReference type="Google" id="ProtNLM"/>
    </source>
</evidence>
<comment type="function">
    <text evidence="1">Subunit of the oligosaccharyl transferase (OST) complex that catalyzes the initial transfer of a defined glycan (Glc(3)Man(9)GlcNAc(2) in eukaryotes) from the lipid carrier dolichol-pyrophosphate to an asparagine residue within an Asn-X-Ser/Thr consensus motif in nascent polypeptide chains, the first step in protein N-glycosylation. N-glycosylation occurs cotranslationally and the complex associates with the Sec61 complex at the channel-forming translocon complex that mediates protein translocation across the endoplasmic reticulum (ER). All subunits are required for a maximal enzyme activity.</text>
</comment>
<dbReference type="Pfam" id="PF04756">
    <property type="entry name" value="OST3_OST6"/>
    <property type="match status" value="1"/>
</dbReference>
<dbReference type="PANTHER" id="PTHR12692">
    <property type="entry name" value="DOLICHYL-DIPHOSPHOOLIGOSACCHARIDE--PROTEIN GLYCOSYLTRANSFERASE-RELATED"/>
    <property type="match status" value="1"/>
</dbReference>
<comment type="subcellular location">
    <subcellularLocation>
        <location evidence="2">Endoplasmic reticulum membrane</location>
        <topology evidence="2">Multi-pass membrane protein</topology>
    </subcellularLocation>
</comment>
<dbReference type="Gene3D" id="3.40.30.10">
    <property type="entry name" value="Glutaredoxin"/>
    <property type="match status" value="1"/>
</dbReference>
<feature type="transmembrane region" description="Helical" evidence="9">
    <location>
        <begin position="222"/>
        <end position="243"/>
    </location>
</feature>
<dbReference type="Gramene" id="Pp3c10_1910V3.1">
    <property type="protein sequence ID" value="PAC:32902211.CDS.1"/>
    <property type="gene ID" value="Pp3c10_1910"/>
</dbReference>
<evidence type="ECO:0000256" key="5">
    <source>
        <dbReference type="ARBA" id="ARBA00022729"/>
    </source>
</evidence>
<feature type="transmembrane region" description="Helical" evidence="9">
    <location>
        <begin position="275"/>
        <end position="295"/>
    </location>
</feature>
<dbReference type="FunCoup" id="A0A2K1JX92">
    <property type="interactions" value="2296"/>
</dbReference>
<dbReference type="AlphaFoldDB" id="A0A2K1JX92"/>
<gene>
    <name evidence="12" type="primary">LOC112287750</name>
    <name evidence="11" type="ORF">PHYPA_013274</name>
</gene>
<keyword evidence="13" id="KW-1185">Reference proteome</keyword>
<dbReference type="STRING" id="3218.A0A2K1JX92"/>
<evidence type="ECO:0000313" key="12">
    <source>
        <dbReference type="EnsemblPlants" id="PAC:32902211.CDS.1"/>
    </source>
</evidence>
<keyword evidence="4 9" id="KW-0812">Transmembrane</keyword>
<keyword evidence="7 9" id="KW-1133">Transmembrane helix</keyword>
<evidence type="ECO:0000256" key="7">
    <source>
        <dbReference type="ARBA" id="ARBA00022989"/>
    </source>
</evidence>
<accession>A0A2K1JX92</accession>
<evidence type="ECO:0000256" key="4">
    <source>
        <dbReference type="ARBA" id="ARBA00022692"/>
    </source>
</evidence>
<evidence type="ECO:0000256" key="9">
    <source>
        <dbReference type="SAM" id="Phobius"/>
    </source>
</evidence>
<evidence type="ECO:0000256" key="1">
    <source>
        <dbReference type="ARBA" id="ARBA00002791"/>
    </source>
</evidence>
<evidence type="ECO:0000313" key="13">
    <source>
        <dbReference type="Proteomes" id="UP000006727"/>
    </source>
</evidence>
<dbReference type="PANTHER" id="PTHR12692:SF0">
    <property type="entry name" value="GH11935P"/>
    <property type="match status" value="1"/>
</dbReference>
<dbReference type="Gramene" id="Pp3c10_1910V3.2">
    <property type="protein sequence ID" value="PAC:32902212.CDS.1"/>
    <property type="gene ID" value="Pp3c10_1910"/>
</dbReference>
<proteinExistence type="inferred from homology"/>
<evidence type="ECO:0000313" key="11">
    <source>
        <dbReference type="EMBL" id="PNR46155.1"/>
    </source>
</evidence>
<keyword evidence="8 9" id="KW-0472">Membrane</keyword>
<evidence type="ECO:0000256" key="3">
    <source>
        <dbReference type="ARBA" id="ARBA00009561"/>
    </source>
</evidence>
<dbReference type="GO" id="GO:0018279">
    <property type="term" value="P:protein N-linked glycosylation via asparagine"/>
    <property type="evidence" value="ECO:0000318"/>
    <property type="project" value="GO_Central"/>
</dbReference>
<sequence>MGRRRWIPVMVVAVVVMVAMAGSAEADMNEDRVAELKHLQAKSQDGVIRMDDNRFRRFVATDDPRPYAMILFFDAQQLREQTELRLEEFRREFGLVASSYIKHNEGGSGDGKVFFCDVEFKEAQGVFRMFDVQTLPHVRHLAAGSGDHKLSVEMNAGEFPRSAEGVAAFVTAKTRQECGAIERPPFLSRNRMLALLGLFLVSAPIVGKKLAAPGSPLRDYRVWMVGALAIYFFSVSGGMHNIIRNMPLFTVDRNDPSKLQFFYHGSGMQFGTEGFIVGFLYTIVGVLLAYVTHFAPNIRSKNSQRMLMVISITISFVAVSKVIALDNWKTDYWIHAFWPTRWT</sequence>
<name>A0A2K1JX92_PHYPA</name>
<keyword evidence="5 10" id="KW-0732">Signal</keyword>
<dbReference type="PaxDb" id="3218-PP1S245_92V6.1"/>
<dbReference type="OrthoDB" id="67566at2759"/>
<dbReference type="EnsemblPlants" id="Pp3c10_1910V3.2">
    <property type="protein sequence ID" value="PAC:32902212.CDS.1"/>
    <property type="gene ID" value="Pp3c10_1910"/>
</dbReference>
<dbReference type="RefSeq" id="XP_024386872.1">
    <property type="nucleotide sequence ID" value="XM_024531104.2"/>
</dbReference>
<organism evidence="11">
    <name type="scientific">Physcomitrium patens</name>
    <name type="common">Spreading-leaved earth moss</name>
    <name type="synonym">Physcomitrella patens</name>
    <dbReference type="NCBI Taxonomy" id="3218"/>
    <lineage>
        <taxon>Eukaryota</taxon>
        <taxon>Viridiplantae</taxon>
        <taxon>Streptophyta</taxon>
        <taxon>Embryophyta</taxon>
        <taxon>Bryophyta</taxon>
        <taxon>Bryophytina</taxon>
        <taxon>Bryopsida</taxon>
        <taxon>Funariidae</taxon>
        <taxon>Funariales</taxon>
        <taxon>Funariaceae</taxon>
        <taxon>Physcomitrium</taxon>
    </lineage>
</organism>
<dbReference type="OMA" id="GFLIWSP"/>
<dbReference type="KEGG" id="ppp:112287750"/>
<feature type="transmembrane region" description="Helical" evidence="9">
    <location>
        <begin position="192"/>
        <end position="210"/>
    </location>
</feature>
<feature type="transmembrane region" description="Helical" evidence="9">
    <location>
        <begin position="307"/>
        <end position="325"/>
    </location>
</feature>
<dbReference type="GeneID" id="112287750"/>
<dbReference type="GO" id="GO:0008250">
    <property type="term" value="C:oligosaccharyltransferase complex"/>
    <property type="evidence" value="ECO:0000318"/>
    <property type="project" value="GO_Central"/>
</dbReference>